<feature type="zinc finger region" description="dksA C4-type" evidence="4">
    <location>
        <begin position="38"/>
        <end position="62"/>
    </location>
</feature>
<evidence type="ECO:0000313" key="6">
    <source>
        <dbReference type="EMBL" id="KPG76121.1"/>
    </source>
</evidence>
<dbReference type="PANTHER" id="PTHR38777">
    <property type="entry name" value="FELS-2 PROPHAGE PROTEIN"/>
    <property type="match status" value="1"/>
</dbReference>
<dbReference type="Gene3D" id="1.20.120.910">
    <property type="entry name" value="DksA, coiled-coil domain"/>
    <property type="match status" value="1"/>
</dbReference>
<dbReference type="SUPFAM" id="SSF57716">
    <property type="entry name" value="Glucocorticoid receptor-like (DNA-binding domain)"/>
    <property type="match status" value="1"/>
</dbReference>
<proteinExistence type="predicted"/>
<evidence type="ECO:0000256" key="3">
    <source>
        <dbReference type="ARBA" id="ARBA00022833"/>
    </source>
</evidence>
<protein>
    <submittedName>
        <fullName evidence="6">Conjugal transfer protein TraR</fullName>
    </submittedName>
</protein>
<dbReference type="NCBIfam" id="TIGR02419">
    <property type="entry name" value="C4_traR_proteo"/>
    <property type="match status" value="1"/>
</dbReference>
<name>A0ABR5MAT4_9PSED</name>
<evidence type="ECO:0000259" key="5">
    <source>
        <dbReference type="Pfam" id="PF01258"/>
    </source>
</evidence>
<keyword evidence="7" id="KW-1185">Reference proteome</keyword>
<dbReference type="InterPro" id="IPR012783">
    <property type="entry name" value="Znf_C4_TraR"/>
</dbReference>
<accession>A0ABR5MAT4</accession>
<dbReference type="PROSITE" id="PS51128">
    <property type="entry name" value="ZF_DKSA_2"/>
    <property type="match status" value="1"/>
</dbReference>
<sequence>MADIADFANDLVQERLDQALAARAAQLSGTTLHSLMFCDECDEPIPEARRLAQPGCTHCVDCQSADDLRASRYAR</sequence>
<evidence type="ECO:0000256" key="1">
    <source>
        <dbReference type="ARBA" id="ARBA00022723"/>
    </source>
</evidence>
<dbReference type="RefSeq" id="WP_082363216.1">
    <property type="nucleotide sequence ID" value="NZ_LHOY01000017.1"/>
</dbReference>
<dbReference type="Proteomes" id="UP000037820">
    <property type="component" value="Unassembled WGS sequence"/>
</dbReference>
<reference evidence="6 7" key="1">
    <citation type="submission" date="2015-07" db="EMBL/GenBank/DDBJ databases">
        <title>Whole genome sequencing of endophytes isolated from poison ivy (Toxicodendron radicans).</title>
        <authorList>
            <person name="Tran P.N."/>
            <person name="Lee Y.P."/>
            <person name="Gan H.M."/>
            <person name="Savka M.A."/>
        </authorList>
    </citation>
    <scope>NUCLEOTIDE SEQUENCE [LARGE SCALE GENOMIC DNA]</scope>
    <source>
        <strain evidence="6 7">RIT-PI-g</strain>
    </source>
</reference>
<keyword evidence="1" id="KW-0479">Metal-binding</keyword>
<dbReference type="Pfam" id="PF01258">
    <property type="entry name" value="zf-dskA_traR"/>
    <property type="match status" value="1"/>
</dbReference>
<evidence type="ECO:0000256" key="4">
    <source>
        <dbReference type="PROSITE-ProRule" id="PRU00510"/>
    </source>
</evidence>
<dbReference type="InterPro" id="IPR020458">
    <property type="entry name" value="Znf_DskA_TraR_CS"/>
</dbReference>
<dbReference type="EMBL" id="LHOY01000017">
    <property type="protein sequence ID" value="KPG76121.1"/>
    <property type="molecule type" value="Genomic_DNA"/>
</dbReference>
<keyword evidence="2" id="KW-0863">Zinc-finger</keyword>
<keyword evidence="3" id="KW-0862">Zinc</keyword>
<evidence type="ECO:0000256" key="2">
    <source>
        <dbReference type="ARBA" id="ARBA00022771"/>
    </source>
</evidence>
<organism evidence="6 7">
    <name type="scientific">Pseudomonas libanensis</name>
    <dbReference type="NCBI Taxonomy" id="75588"/>
    <lineage>
        <taxon>Bacteria</taxon>
        <taxon>Pseudomonadati</taxon>
        <taxon>Pseudomonadota</taxon>
        <taxon>Gammaproteobacteria</taxon>
        <taxon>Pseudomonadales</taxon>
        <taxon>Pseudomonadaceae</taxon>
        <taxon>Pseudomonas</taxon>
    </lineage>
</organism>
<dbReference type="InterPro" id="IPR000962">
    <property type="entry name" value="Znf_DskA_TraR"/>
</dbReference>
<dbReference type="PANTHER" id="PTHR38777:SF1">
    <property type="entry name" value="DNAK SUPPRESSOR PROTEIN"/>
    <property type="match status" value="1"/>
</dbReference>
<comment type="caution">
    <text evidence="6">The sequence shown here is derived from an EMBL/GenBank/DDBJ whole genome shotgun (WGS) entry which is preliminary data.</text>
</comment>
<gene>
    <name evidence="6" type="ORF">AEQ48_07890</name>
</gene>
<feature type="domain" description="Zinc finger DksA/TraR C4-type" evidence="5">
    <location>
        <begin position="38"/>
        <end position="64"/>
    </location>
</feature>
<dbReference type="PROSITE" id="PS01102">
    <property type="entry name" value="ZF_DKSA_1"/>
    <property type="match status" value="1"/>
</dbReference>
<evidence type="ECO:0000313" key="7">
    <source>
        <dbReference type="Proteomes" id="UP000037820"/>
    </source>
</evidence>